<dbReference type="Gene3D" id="1.20.1560.10">
    <property type="entry name" value="ABC transporter type 1, transmembrane domain"/>
    <property type="match status" value="3"/>
</dbReference>
<evidence type="ECO:0000256" key="11">
    <source>
        <dbReference type="ARBA" id="ARBA00047523"/>
    </source>
</evidence>
<comment type="subcellular location">
    <subcellularLocation>
        <location evidence="1">Vacuole membrane</location>
        <topology evidence="1">Multi-pass membrane protein</topology>
    </subcellularLocation>
</comment>
<dbReference type="InterPro" id="IPR003593">
    <property type="entry name" value="AAA+_ATPase"/>
</dbReference>
<keyword evidence="4 12" id="KW-0812">Transmembrane</keyword>
<evidence type="ECO:0000259" key="13">
    <source>
        <dbReference type="PROSITE" id="PS50893"/>
    </source>
</evidence>
<dbReference type="InterPro" id="IPR017871">
    <property type="entry name" value="ABC_transporter-like_CS"/>
</dbReference>
<gene>
    <name evidence="16" type="primary">LOC115221312</name>
</gene>
<dbReference type="Gene3D" id="3.40.50.300">
    <property type="entry name" value="P-loop containing nucleotide triphosphate hydrolases"/>
    <property type="match status" value="2"/>
</dbReference>
<protein>
    <recommendedName>
        <fullName evidence="10">ABC-type glutathione-S-conjugate transporter</fullName>
        <ecNumber evidence="10">7.6.2.3</ecNumber>
    </recommendedName>
</protein>
<feature type="domain" description="ABC transmembrane type-1" evidence="14">
    <location>
        <begin position="385"/>
        <end position="480"/>
    </location>
</feature>
<dbReference type="FunFam" id="3.40.50.300:FF:000293">
    <property type="entry name" value="ATP binding cassette subfamily C member 1"/>
    <property type="match status" value="1"/>
</dbReference>
<dbReference type="SUPFAM" id="SSF52540">
    <property type="entry name" value="P-loop containing nucleoside triphosphate hydrolases"/>
    <property type="match status" value="2"/>
</dbReference>
<keyword evidence="7" id="KW-0067">ATP-binding</keyword>
<evidence type="ECO:0000256" key="3">
    <source>
        <dbReference type="ARBA" id="ARBA00022448"/>
    </source>
</evidence>
<dbReference type="PROSITE" id="PS50893">
    <property type="entry name" value="ABC_TRANSPORTER_2"/>
    <property type="match status" value="2"/>
</dbReference>
<dbReference type="PROSITE" id="PS00211">
    <property type="entry name" value="ABC_TRANSPORTER_1"/>
    <property type="match status" value="2"/>
</dbReference>
<keyword evidence="5" id="KW-0677">Repeat</keyword>
<evidence type="ECO:0000313" key="15">
    <source>
        <dbReference type="Proteomes" id="UP000515154"/>
    </source>
</evidence>
<feature type="transmembrane region" description="Helical" evidence="12">
    <location>
        <begin position="999"/>
        <end position="1029"/>
    </location>
</feature>
<feature type="transmembrane region" description="Helical" evidence="12">
    <location>
        <begin position="134"/>
        <end position="156"/>
    </location>
</feature>
<dbReference type="Pfam" id="PF00005">
    <property type="entry name" value="ABC_tran"/>
    <property type="match status" value="2"/>
</dbReference>
<dbReference type="SMART" id="SM00382">
    <property type="entry name" value="AAA"/>
    <property type="match status" value="2"/>
</dbReference>
<dbReference type="SUPFAM" id="SSF90123">
    <property type="entry name" value="ABC transporter transmembrane region"/>
    <property type="match status" value="2"/>
</dbReference>
<keyword evidence="6" id="KW-0547">Nucleotide-binding</keyword>
<dbReference type="GO" id="GO:0005524">
    <property type="term" value="F:ATP binding"/>
    <property type="evidence" value="ECO:0007669"/>
    <property type="project" value="UniProtKB-KW"/>
</dbReference>
<feature type="transmembrane region" description="Helical" evidence="12">
    <location>
        <begin position="342"/>
        <end position="359"/>
    </location>
</feature>
<feature type="domain" description="ABC transporter" evidence="13">
    <location>
        <begin position="512"/>
        <end position="738"/>
    </location>
</feature>
<dbReference type="Proteomes" id="UP000515154">
    <property type="component" value="Linkage group LG18"/>
</dbReference>
<evidence type="ECO:0000256" key="12">
    <source>
        <dbReference type="SAM" id="Phobius"/>
    </source>
</evidence>
<comment type="similarity">
    <text evidence="2">Belongs to the ABC transporter superfamily. ABCC family. Conjugate transporter (TC 3.A.1.208) subfamily.</text>
</comment>
<evidence type="ECO:0000313" key="16">
    <source>
        <dbReference type="RefSeq" id="XP_036366960.1"/>
    </source>
</evidence>
<reference evidence="16" key="1">
    <citation type="submission" date="2025-08" db="UniProtKB">
        <authorList>
            <consortium name="RefSeq"/>
        </authorList>
    </citation>
    <scope>IDENTIFICATION</scope>
</reference>
<comment type="catalytic activity">
    <reaction evidence="11">
        <text>leukotriene C4(in) + ATP + H2O = leukotriene C4(out) + ADP + phosphate + H(+)</text>
        <dbReference type="Rhea" id="RHEA:38963"/>
        <dbReference type="ChEBI" id="CHEBI:15377"/>
        <dbReference type="ChEBI" id="CHEBI:15378"/>
        <dbReference type="ChEBI" id="CHEBI:30616"/>
        <dbReference type="ChEBI" id="CHEBI:43474"/>
        <dbReference type="ChEBI" id="CHEBI:57973"/>
        <dbReference type="ChEBI" id="CHEBI:456216"/>
    </reaction>
    <physiologicalReaction direction="left-to-right" evidence="11">
        <dbReference type="Rhea" id="RHEA:38964"/>
    </physiologicalReaction>
</comment>
<dbReference type="CDD" id="cd18603">
    <property type="entry name" value="ABC_6TM_MRP1_2_3_6_D2_like"/>
    <property type="match status" value="1"/>
</dbReference>
<evidence type="ECO:0000256" key="9">
    <source>
        <dbReference type="ARBA" id="ARBA00023136"/>
    </source>
</evidence>
<feature type="transmembrane region" description="Helical" evidence="12">
    <location>
        <begin position="71"/>
        <end position="95"/>
    </location>
</feature>
<feature type="domain" description="ABC transmembrane type-1" evidence="14">
    <location>
        <begin position="866"/>
        <end position="1154"/>
    </location>
</feature>
<dbReference type="EC" id="7.6.2.3" evidence="10"/>
<dbReference type="PANTHER" id="PTHR24223:SF443">
    <property type="entry name" value="MULTIDRUG-RESISTANCE LIKE PROTEIN 1, ISOFORM I"/>
    <property type="match status" value="1"/>
</dbReference>
<dbReference type="CDD" id="cd03244">
    <property type="entry name" value="ABCC_MRP_domain2"/>
    <property type="match status" value="1"/>
</dbReference>
<feature type="transmembrane region" description="Helical" evidence="12">
    <location>
        <begin position="866"/>
        <end position="888"/>
    </location>
</feature>
<proteinExistence type="inferred from homology"/>
<dbReference type="GO" id="GO:0016887">
    <property type="term" value="F:ATP hydrolysis activity"/>
    <property type="evidence" value="ECO:0007669"/>
    <property type="project" value="InterPro"/>
</dbReference>
<accession>A0A7E6FHX5</accession>
<evidence type="ECO:0000259" key="14">
    <source>
        <dbReference type="PROSITE" id="PS50929"/>
    </source>
</evidence>
<keyword evidence="15" id="KW-1185">Reference proteome</keyword>
<organism evidence="15 16">
    <name type="scientific">Octopus sinensis</name>
    <name type="common">East Asian common octopus</name>
    <dbReference type="NCBI Taxonomy" id="2607531"/>
    <lineage>
        <taxon>Eukaryota</taxon>
        <taxon>Metazoa</taxon>
        <taxon>Spiralia</taxon>
        <taxon>Lophotrochozoa</taxon>
        <taxon>Mollusca</taxon>
        <taxon>Cephalopoda</taxon>
        <taxon>Coleoidea</taxon>
        <taxon>Octopodiformes</taxon>
        <taxon>Octopoda</taxon>
        <taxon>Incirrata</taxon>
        <taxon>Octopodidae</taxon>
        <taxon>Octopus</taxon>
    </lineage>
</organism>
<keyword evidence="9 12" id="KW-0472">Membrane</keyword>
<keyword evidence="3" id="KW-0813">Transport</keyword>
<dbReference type="PANTHER" id="PTHR24223">
    <property type="entry name" value="ATP-BINDING CASSETTE SUB-FAMILY C"/>
    <property type="match status" value="1"/>
</dbReference>
<dbReference type="InterPro" id="IPR011527">
    <property type="entry name" value="ABC1_TM_dom"/>
</dbReference>
<feature type="transmembrane region" description="Helical" evidence="12">
    <location>
        <begin position="918"/>
        <end position="942"/>
    </location>
</feature>
<dbReference type="Pfam" id="PF00664">
    <property type="entry name" value="ABC_membrane"/>
    <property type="match status" value="2"/>
</dbReference>
<dbReference type="FunFam" id="1.20.1560.10:FF:000001">
    <property type="entry name" value="ATP-binding cassette subfamily C member 1"/>
    <property type="match status" value="1"/>
</dbReference>
<feature type="transmembrane region" description="Helical" evidence="12">
    <location>
        <begin position="454"/>
        <end position="475"/>
    </location>
</feature>
<dbReference type="InterPro" id="IPR050173">
    <property type="entry name" value="ABC_transporter_C-like"/>
</dbReference>
<evidence type="ECO:0000256" key="6">
    <source>
        <dbReference type="ARBA" id="ARBA00022741"/>
    </source>
</evidence>
<dbReference type="GO" id="GO:0012505">
    <property type="term" value="C:endomembrane system"/>
    <property type="evidence" value="ECO:0007669"/>
    <property type="project" value="UniProtKB-SubCell"/>
</dbReference>
<sequence length="1429" mass="161342">MLMARDNFQVFCESPLWNSSLTWSSNNGSWPQFTDCFQKTVLVWIPCGWLFLTLPYYSYYLIITRGKSRHITFFSILKTLLSFLLAVFVLCDLIVKIYYENTHPTAVDYIAGISQIIAYLCAMVLMQVERWNGAVASGVLFIYWLLSLLSGTVLCYNKVIMKQYETDILHFNVFLACYTFIVLEVVFHCFAEVPRKYDKKALQRKPNPELEASFPSKFTLHWITPLITKAFKNTLTEANLHQLNPRDNIKLISNKFFTAWNQEKAKCHQQSLEVSVSEESTDYKVVSKKPVSLKKVLLKVYLSEMGWAWVLKIGSDVLLFAGPVILDKLIVYSSNQEPEWKGYVLSMILFVLQILQSLFNNTSFFITMLLAMRIRGLLTSFVFRKVIKLYAWEESLQKKINEIRKKEISLLRKAAYVTAVSTFLSTITPFAVTFVTFATYTLSSTSHPLTAQKAFVSLSLFNILRAPIELVPLFMSQAMQLTVAMKRLNKYLNSPDLSSDYVKYVTRSDFAIAVKDGTFTWNVENEDSFILKDINMEIKPGQLLSVVGTVGSGKSSLISTILGEMEKLKGSVEIQGSVAFVPQEAWIQNNTLKNNILFGKEYDQSMYDKVVEACALLADIALLPDGSESEIGDKGVNLSGGQRQRISLARAVYNDADIYILDDPLSAVDSHVGKHIFNKVIGPNGLLKNKTRVLVTHGIHWLPEVDNIVVMNGGQISEMGNYNELVDHNGPFAHFLQAHLTQRQVSTESMEVAELNMKIPQRSNSRIDSTNSVQNDNEIDTAYENEKSMEETCADSSVRQWQKTSPFSKIFKSRGKSNSVQMNVIPSKLQNESKNKLIEKEKMSSGKVQLNVFKTYIMSIGLRSTIVGLSFYFCFQVFVIFSSIWLSWWSEDETDVNGTGTAVFNIAPENRATFYLGVYGGFGALQSFCVLCYSIIAAFSLLGGAKKLHTQLIANIIRCPMKFFDTTPLGRIINRFSKDIDTVDMVIPLIVRQIIRTMFIIITALFLICYTTPIVLIAILPLAVVYYVIQRYFIPASRQLKRIESVSRSPIYSLFGETVLGVNSIRAYRMPSYFINLFDDLINENLLANSALLIINRWLSIRIDLIGNTNIVCSAIFAIAFGASHGNIGLSLSYALSINFFLGWFIRVRSDLEANIVSVERIREYCNIENEAAWVTDHRPDPSWPQEGNIDFENFDLRYRPGLELVLKGITCHIKGGEKIGIVGRTGAGKSSLTVSLFRLIEGAGGTIVIDNEPIDKLGLHDLRSRITILPQEPVLFSGSLRSNLDPLDQFSDADLWKALEVVHLKPFVEELSTKLDYECGENGSNLSVGQRQLVCLGRSVLKKTRILVLDEATAAVDMETDDLIQKTIRNEFKNTTILAIAHRLNTILDYDKIMVLEHGRVKEFASPKTLKKNKQSLFYALLKDAKLA</sequence>
<dbReference type="FunFam" id="3.40.50.300:FF:000074">
    <property type="entry name" value="Multidrug resistance-associated protein 5 isoform 1"/>
    <property type="match status" value="1"/>
</dbReference>
<dbReference type="GO" id="GO:0015431">
    <property type="term" value="F:ABC-type glutathione S-conjugate transporter activity"/>
    <property type="evidence" value="ECO:0007669"/>
    <property type="project" value="UniProtKB-EC"/>
</dbReference>
<evidence type="ECO:0000256" key="2">
    <source>
        <dbReference type="ARBA" id="ARBA00009726"/>
    </source>
</evidence>
<name>A0A7E6FHX5_9MOLL</name>
<dbReference type="InterPro" id="IPR027417">
    <property type="entry name" value="P-loop_NTPase"/>
</dbReference>
<dbReference type="InterPro" id="IPR036640">
    <property type="entry name" value="ABC1_TM_sf"/>
</dbReference>
<feature type="transmembrane region" description="Helical" evidence="12">
    <location>
        <begin position="307"/>
        <end position="330"/>
    </location>
</feature>
<evidence type="ECO:0000256" key="8">
    <source>
        <dbReference type="ARBA" id="ARBA00022989"/>
    </source>
</evidence>
<feature type="transmembrane region" description="Helical" evidence="12">
    <location>
        <begin position="168"/>
        <end position="187"/>
    </location>
</feature>
<feature type="transmembrane region" description="Helical" evidence="12">
    <location>
        <begin position="414"/>
        <end position="442"/>
    </location>
</feature>
<feature type="transmembrane region" description="Helical" evidence="12">
    <location>
        <begin position="107"/>
        <end position="128"/>
    </location>
</feature>
<dbReference type="GO" id="GO:0016020">
    <property type="term" value="C:membrane"/>
    <property type="evidence" value="ECO:0007669"/>
    <property type="project" value="InterPro"/>
</dbReference>
<evidence type="ECO:0000256" key="7">
    <source>
        <dbReference type="ARBA" id="ARBA00022840"/>
    </source>
</evidence>
<dbReference type="InterPro" id="IPR056227">
    <property type="entry name" value="TMD0_ABC"/>
</dbReference>
<evidence type="ECO:0000256" key="10">
    <source>
        <dbReference type="ARBA" id="ARBA00024220"/>
    </source>
</evidence>
<evidence type="ECO:0000256" key="5">
    <source>
        <dbReference type="ARBA" id="ARBA00022737"/>
    </source>
</evidence>
<dbReference type="InterPro" id="IPR003439">
    <property type="entry name" value="ABC_transporter-like_ATP-bd"/>
</dbReference>
<dbReference type="RefSeq" id="XP_036366960.1">
    <property type="nucleotide sequence ID" value="XM_036511067.1"/>
</dbReference>
<dbReference type="PROSITE" id="PS50929">
    <property type="entry name" value="ABC_TM1F"/>
    <property type="match status" value="2"/>
</dbReference>
<keyword evidence="8 12" id="KW-1133">Transmembrane helix</keyword>
<feature type="transmembrane region" description="Helical" evidence="12">
    <location>
        <begin position="41"/>
        <end position="59"/>
    </location>
</feature>
<evidence type="ECO:0000256" key="1">
    <source>
        <dbReference type="ARBA" id="ARBA00004128"/>
    </source>
</evidence>
<evidence type="ECO:0000256" key="4">
    <source>
        <dbReference type="ARBA" id="ARBA00022692"/>
    </source>
</evidence>
<feature type="domain" description="ABC transporter" evidence="13">
    <location>
        <begin position="1190"/>
        <end position="1424"/>
    </location>
</feature>
<dbReference type="Pfam" id="PF24357">
    <property type="entry name" value="TMD0_ABC"/>
    <property type="match status" value="1"/>
</dbReference>
<dbReference type="CDD" id="cd03250">
    <property type="entry name" value="ABCC_MRP_domain1"/>
    <property type="match status" value="1"/>
</dbReference>